<evidence type="ECO:0000313" key="1">
    <source>
        <dbReference type="EMBL" id="JAP13937.1"/>
    </source>
</evidence>
<name>A0A0V0H0M4_SOLCH</name>
<reference evidence="1" key="1">
    <citation type="submission" date="2015-12" db="EMBL/GenBank/DDBJ databases">
        <title>Gene expression during late stages of embryo sac development: a critical building block for successful pollen-pistil interactions.</title>
        <authorList>
            <person name="Liu Y."/>
            <person name="Joly V."/>
            <person name="Sabar M."/>
            <person name="Matton D.P."/>
        </authorList>
    </citation>
    <scope>NUCLEOTIDE SEQUENCE</scope>
</reference>
<dbReference type="AlphaFoldDB" id="A0A0V0H0M4"/>
<organism evidence="1">
    <name type="scientific">Solanum chacoense</name>
    <name type="common">Chaco potato</name>
    <dbReference type="NCBI Taxonomy" id="4108"/>
    <lineage>
        <taxon>Eukaryota</taxon>
        <taxon>Viridiplantae</taxon>
        <taxon>Streptophyta</taxon>
        <taxon>Embryophyta</taxon>
        <taxon>Tracheophyta</taxon>
        <taxon>Spermatophyta</taxon>
        <taxon>Magnoliopsida</taxon>
        <taxon>eudicotyledons</taxon>
        <taxon>Gunneridae</taxon>
        <taxon>Pentapetalae</taxon>
        <taxon>asterids</taxon>
        <taxon>lamiids</taxon>
        <taxon>Solanales</taxon>
        <taxon>Solanaceae</taxon>
        <taxon>Solanoideae</taxon>
        <taxon>Solaneae</taxon>
        <taxon>Solanum</taxon>
    </lineage>
</organism>
<sequence>MTGEVLGKKKLTLLKSHISLPCTILCRNVFNWVMSSDSLCCFKFKNLFHVCQMLIFTTKDILS</sequence>
<accession>A0A0V0H0M4</accession>
<proteinExistence type="predicted"/>
<dbReference type="EMBL" id="GEDG01027296">
    <property type="protein sequence ID" value="JAP13937.1"/>
    <property type="molecule type" value="Transcribed_RNA"/>
</dbReference>
<protein>
    <submittedName>
        <fullName evidence="1">Putative ovule protein</fullName>
    </submittedName>
</protein>